<dbReference type="PANTHER" id="PTHR30537:SF10">
    <property type="entry name" value="TRANSCRIPTIONAL REGULATOR-RELATED"/>
    <property type="match status" value="1"/>
</dbReference>
<protein>
    <submittedName>
        <fullName evidence="6">DNA-binding transcriptional LysR family regulator</fullName>
    </submittedName>
</protein>
<evidence type="ECO:0000313" key="7">
    <source>
        <dbReference type="Proteomes" id="UP000295793"/>
    </source>
</evidence>
<dbReference type="Proteomes" id="UP000295793">
    <property type="component" value="Unassembled WGS sequence"/>
</dbReference>
<organism evidence="6 7">
    <name type="scientific">Reinekea marinisedimentorum</name>
    <dbReference type="NCBI Taxonomy" id="230495"/>
    <lineage>
        <taxon>Bacteria</taxon>
        <taxon>Pseudomonadati</taxon>
        <taxon>Pseudomonadota</taxon>
        <taxon>Gammaproteobacteria</taxon>
        <taxon>Oceanospirillales</taxon>
        <taxon>Saccharospirillaceae</taxon>
        <taxon>Reinekea</taxon>
    </lineage>
</organism>
<keyword evidence="7" id="KW-1185">Reference proteome</keyword>
<dbReference type="PROSITE" id="PS50931">
    <property type="entry name" value="HTH_LYSR"/>
    <property type="match status" value="1"/>
</dbReference>
<comment type="caution">
    <text evidence="6">The sequence shown here is derived from an EMBL/GenBank/DDBJ whole genome shotgun (WGS) entry which is preliminary data.</text>
</comment>
<name>A0A4R3HZ90_9GAMM</name>
<dbReference type="GO" id="GO:0003700">
    <property type="term" value="F:DNA-binding transcription factor activity"/>
    <property type="evidence" value="ECO:0007669"/>
    <property type="project" value="InterPro"/>
</dbReference>
<sequence length="287" mass="32719">MKWQGIYEFVAVAESQSFSAAARHLGISTAQVSRQVSALEERLQVKLFYRTTRKVTLTEEASLYYQHCRLLLDGLDTAEEAVTSLRTTPQGKIKMSAPVTFGERKIQPLVNDFVRQYDQVEVETELRNHPADMVEEGFDLSIRIGQLEDSSLIVKKIGMRHSYVCASPGYIEKYGKPTTPTDLKDHNCLLGTREYWLFMEKGKEKRIKVNGNLRCNSGTALLDAALKDIGIVQLSDFYVDDCIRNGELITLLDNFRESSEGIWALYPQNRYLSPKLRLLIDYLAEHL</sequence>
<keyword evidence="4" id="KW-0804">Transcription</keyword>
<evidence type="ECO:0000256" key="4">
    <source>
        <dbReference type="ARBA" id="ARBA00023163"/>
    </source>
</evidence>
<dbReference type="AlphaFoldDB" id="A0A4R3HZ90"/>
<dbReference type="GO" id="GO:0043565">
    <property type="term" value="F:sequence-specific DNA binding"/>
    <property type="evidence" value="ECO:0007669"/>
    <property type="project" value="TreeGrafter"/>
</dbReference>
<evidence type="ECO:0000313" key="6">
    <source>
        <dbReference type="EMBL" id="TCS38194.1"/>
    </source>
</evidence>
<dbReference type="SUPFAM" id="SSF53850">
    <property type="entry name" value="Periplasmic binding protein-like II"/>
    <property type="match status" value="1"/>
</dbReference>
<dbReference type="OrthoDB" id="9815676at2"/>
<gene>
    <name evidence="6" type="ORF">BCF53_1162</name>
</gene>
<dbReference type="RefSeq" id="WP_132702898.1">
    <property type="nucleotide sequence ID" value="NZ_SLZR01000016.1"/>
</dbReference>
<evidence type="ECO:0000259" key="5">
    <source>
        <dbReference type="PROSITE" id="PS50931"/>
    </source>
</evidence>
<dbReference type="SUPFAM" id="SSF46785">
    <property type="entry name" value="Winged helix' DNA-binding domain"/>
    <property type="match status" value="1"/>
</dbReference>
<keyword evidence="3 6" id="KW-0238">DNA-binding</keyword>
<dbReference type="PANTHER" id="PTHR30537">
    <property type="entry name" value="HTH-TYPE TRANSCRIPTIONAL REGULATOR"/>
    <property type="match status" value="1"/>
</dbReference>
<dbReference type="InterPro" id="IPR036388">
    <property type="entry name" value="WH-like_DNA-bd_sf"/>
</dbReference>
<dbReference type="Pfam" id="PF03466">
    <property type="entry name" value="LysR_substrate"/>
    <property type="match status" value="1"/>
</dbReference>
<feature type="domain" description="HTH lysR-type" evidence="5">
    <location>
        <begin position="1"/>
        <end position="58"/>
    </location>
</feature>
<dbReference type="InterPro" id="IPR005119">
    <property type="entry name" value="LysR_subst-bd"/>
</dbReference>
<reference evidence="6 7" key="1">
    <citation type="submission" date="2019-03" db="EMBL/GenBank/DDBJ databases">
        <title>Genomic Encyclopedia of Archaeal and Bacterial Type Strains, Phase II (KMG-II): from individual species to whole genera.</title>
        <authorList>
            <person name="Goeker M."/>
        </authorList>
    </citation>
    <scope>NUCLEOTIDE SEQUENCE [LARGE SCALE GENOMIC DNA]</scope>
    <source>
        <strain evidence="6 7">DSM 15388</strain>
    </source>
</reference>
<evidence type="ECO:0000256" key="1">
    <source>
        <dbReference type="ARBA" id="ARBA00009437"/>
    </source>
</evidence>
<evidence type="ECO:0000256" key="3">
    <source>
        <dbReference type="ARBA" id="ARBA00023125"/>
    </source>
</evidence>
<dbReference type="InterPro" id="IPR000847">
    <property type="entry name" value="LysR_HTH_N"/>
</dbReference>
<dbReference type="InterPro" id="IPR058163">
    <property type="entry name" value="LysR-type_TF_proteobact-type"/>
</dbReference>
<evidence type="ECO:0000256" key="2">
    <source>
        <dbReference type="ARBA" id="ARBA00023015"/>
    </source>
</evidence>
<dbReference type="Gene3D" id="1.10.10.10">
    <property type="entry name" value="Winged helix-like DNA-binding domain superfamily/Winged helix DNA-binding domain"/>
    <property type="match status" value="1"/>
</dbReference>
<comment type="similarity">
    <text evidence="1">Belongs to the LysR transcriptional regulatory family.</text>
</comment>
<dbReference type="FunFam" id="3.40.190.290:FF:000001">
    <property type="entry name" value="Transcriptional regulator, LysR family"/>
    <property type="match status" value="1"/>
</dbReference>
<keyword evidence="2" id="KW-0805">Transcription regulation</keyword>
<dbReference type="Pfam" id="PF00126">
    <property type="entry name" value="HTH_1"/>
    <property type="match status" value="1"/>
</dbReference>
<dbReference type="EMBL" id="SLZR01000016">
    <property type="protein sequence ID" value="TCS38194.1"/>
    <property type="molecule type" value="Genomic_DNA"/>
</dbReference>
<dbReference type="InterPro" id="IPR036390">
    <property type="entry name" value="WH_DNA-bd_sf"/>
</dbReference>
<dbReference type="FunFam" id="1.10.10.10:FF:000001">
    <property type="entry name" value="LysR family transcriptional regulator"/>
    <property type="match status" value="1"/>
</dbReference>
<proteinExistence type="inferred from homology"/>
<dbReference type="GO" id="GO:0006351">
    <property type="term" value="P:DNA-templated transcription"/>
    <property type="evidence" value="ECO:0007669"/>
    <property type="project" value="TreeGrafter"/>
</dbReference>
<dbReference type="Gene3D" id="3.40.190.290">
    <property type="match status" value="1"/>
</dbReference>
<accession>A0A4R3HZ90</accession>